<feature type="domain" description="TF-B3" evidence="6">
    <location>
        <begin position="14"/>
        <end position="107"/>
    </location>
</feature>
<evidence type="ECO:0000256" key="4">
    <source>
        <dbReference type="ARBA" id="ARBA00023163"/>
    </source>
</evidence>
<dbReference type="CDD" id="cd10017">
    <property type="entry name" value="B3_DNA"/>
    <property type="match status" value="3"/>
</dbReference>
<dbReference type="SMART" id="SM01019">
    <property type="entry name" value="B3"/>
    <property type="match status" value="3"/>
</dbReference>
<feature type="domain" description="TF-B3" evidence="6">
    <location>
        <begin position="159"/>
        <end position="263"/>
    </location>
</feature>
<gene>
    <name evidence="7" type="ORF">FNV43_RR17151</name>
</gene>
<organism evidence="7 8">
    <name type="scientific">Rhamnella rubrinervis</name>
    <dbReference type="NCBI Taxonomy" id="2594499"/>
    <lineage>
        <taxon>Eukaryota</taxon>
        <taxon>Viridiplantae</taxon>
        <taxon>Streptophyta</taxon>
        <taxon>Embryophyta</taxon>
        <taxon>Tracheophyta</taxon>
        <taxon>Spermatophyta</taxon>
        <taxon>Magnoliopsida</taxon>
        <taxon>eudicotyledons</taxon>
        <taxon>Gunneridae</taxon>
        <taxon>Pentapetalae</taxon>
        <taxon>rosids</taxon>
        <taxon>fabids</taxon>
        <taxon>Rosales</taxon>
        <taxon>Rhamnaceae</taxon>
        <taxon>rhamnoid group</taxon>
        <taxon>Rhamneae</taxon>
        <taxon>Rhamnella</taxon>
    </lineage>
</organism>
<dbReference type="InterPro" id="IPR050655">
    <property type="entry name" value="Plant_B3_domain"/>
</dbReference>
<sequence length="428" mass="49064">MAHVRPSFSSATPHFFKIVLQNALRDKKIKIPKQFVRKYGESLSSPVILRLPSGLEWKLGLSKSDGRLWLHKGWPEFAAHHSINRGHLLVFRYEGSSKFYVLILDTGATEIDYPIVNPSHLLGPKNEEVEILDDPITKTADRARALERVSWFKSENPFFTIVMELSYIHGGTRVNMPKKFAERYKDKKEGELNLRVSDGRSWSVRYLIRRVLNGSIRGEICYGGWKVFARDNHLEVGDVCIFNLINANDKAEDVFEVFVYRRTDDHESNPGSHDKAPSDCTGKDKANCMVAVNQIAEAKPKRSYFEHSQMENSQVEPKTCMALEEAASSEYPSFQVTVASKVERSDMTIPIGFARSYLKRVRNHQIVKLMVENRWWDAKLISNDRCKFSAGWRAFASDNALQCGDTFRFQMIENNPIVFQVSITRSFN</sequence>
<dbReference type="PROSITE" id="PS50863">
    <property type="entry name" value="B3"/>
    <property type="match status" value="3"/>
</dbReference>
<comment type="subcellular location">
    <subcellularLocation>
        <location evidence="1">Nucleus</location>
    </subcellularLocation>
</comment>
<evidence type="ECO:0000313" key="7">
    <source>
        <dbReference type="EMBL" id="KAF3438876.1"/>
    </source>
</evidence>
<keyword evidence="5" id="KW-0539">Nucleus</keyword>
<evidence type="ECO:0000259" key="6">
    <source>
        <dbReference type="PROSITE" id="PS50863"/>
    </source>
</evidence>
<dbReference type="PANTHER" id="PTHR31920:SF37">
    <property type="entry name" value="B3 DOMAIN-CONTAINING TRANSCRIPTION FACTOR VRN1"/>
    <property type="match status" value="1"/>
</dbReference>
<evidence type="ECO:0000256" key="1">
    <source>
        <dbReference type="ARBA" id="ARBA00004123"/>
    </source>
</evidence>
<proteinExistence type="predicted"/>
<dbReference type="SUPFAM" id="SSF101936">
    <property type="entry name" value="DNA-binding pseudobarrel domain"/>
    <property type="match status" value="3"/>
</dbReference>
<dbReference type="GO" id="GO:0005634">
    <property type="term" value="C:nucleus"/>
    <property type="evidence" value="ECO:0007669"/>
    <property type="project" value="UniProtKB-SubCell"/>
</dbReference>
<evidence type="ECO:0000313" key="8">
    <source>
        <dbReference type="Proteomes" id="UP000796880"/>
    </source>
</evidence>
<dbReference type="EMBL" id="VOIH02000008">
    <property type="protein sequence ID" value="KAF3438876.1"/>
    <property type="molecule type" value="Genomic_DNA"/>
</dbReference>
<name>A0A8K0DY91_9ROSA</name>
<keyword evidence="3" id="KW-0238">DNA-binding</keyword>
<protein>
    <recommendedName>
        <fullName evidence="6">TF-B3 domain-containing protein</fullName>
    </recommendedName>
</protein>
<dbReference type="GO" id="GO:0003677">
    <property type="term" value="F:DNA binding"/>
    <property type="evidence" value="ECO:0007669"/>
    <property type="project" value="UniProtKB-KW"/>
</dbReference>
<dbReference type="InterPro" id="IPR015300">
    <property type="entry name" value="DNA-bd_pseudobarrel_sf"/>
</dbReference>
<comment type="caution">
    <text evidence="7">The sequence shown here is derived from an EMBL/GenBank/DDBJ whole genome shotgun (WGS) entry which is preliminary data.</text>
</comment>
<feature type="domain" description="TF-B3" evidence="6">
    <location>
        <begin position="332"/>
        <end position="427"/>
    </location>
</feature>
<dbReference type="Proteomes" id="UP000796880">
    <property type="component" value="Unassembled WGS sequence"/>
</dbReference>
<evidence type="ECO:0000256" key="2">
    <source>
        <dbReference type="ARBA" id="ARBA00023015"/>
    </source>
</evidence>
<reference evidence="7" key="1">
    <citation type="submission" date="2020-03" db="EMBL/GenBank/DDBJ databases">
        <title>A high-quality chromosome-level genome assembly of a woody plant with both climbing and erect habits, Rhamnella rubrinervis.</title>
        <authorList>
            <person name="Lu Z."/>
            <person name="Yang Y."/>
            <person name="Zhu X."/>
            <person name="Sun Y."/>
        </authorList>
    </citation>
    <scope>NUCLEOTIDE SEQUENCE</scope>
    <source>
        <strain evidence="7">BYM</strain>
        <tissue evidence="7">Leaf</tissue>
    </source>
</reference>
<dbReference type="PANTHER" id="PTHR31920">
    <property type="entry name" value="B3 DOMAIN-CONTAINING"/>
    <property type="match status" value="1"/>
</dbReference>
<dbReference type="OrthoDB" id="1869398at2759"/>
<keyword evidence="4" id="KW-0804">Transcription</keyword>
<keyword evidence="8" id="KW-1185">Reference proteome</keyword>
<evidence type="ECO:0000256" key="3">
    <source>
        <dbReference type="ARBA" id="ARBA00023125"/>
    </source>
</evidence>
<dbReference type="InterPro" id="IPR003340">
    <property type="entry name" value="B3_DNA-bd"/>
</dbReference>
<dbReference type="Pfam" id="PF02362">
    <property type="entry name" value="B3"/>
    <property type="match status" value="3"/>
</dbReference>
<evidence type="ECO:0000256" key="5">
    <source>
        <dbReference type="ARBA" id="ARBA00023242"/>
    </source>
</evidence>
<keyword evidence="2" id="KW-0805">Transcription regulation</keyword>
<accession>A0A8K0DY91</accession>
<dbReference type="AlphaFoldDB" id="A0A8K0DY91"/>
<dbReference type="Gene3D" id="2.40.330.10">
    <property type="entry name" value="DNA-binding pseudobarrel domain"/>
    <property type="match status" value="3"/>
</dbReference>